<sequence>MKKTVLYMDKVESPLGTILLSSHGEKLNGLWFQGEKYEEIRMKNEDGVEERPDLPVFQETRRWLDLYFQGKDPGFTPPLELSGSDFRQQVGRIMLTIPYGKTMTYGAIAREMARREGKERMSAQAVGGAVGHNPISLIIPCHRVVGTSGSLTGYGGGMPRKVWLLEHEGIDLKASGFTIPKKGTAL</sequence>
<dbReference type="InterPro" id="IPR014048">
    <property type="entry name" value="MethylDNA_cys_MeTrfase_DNA-bd"/>
</dbReference>
<evidence type="ECO:0000313" key="12">
    <source>
        <dbReference type="EMBL" id="MSS81281.1"/>
    </source>
</evidence>
<dbReference type="PANTHER" id="PTHR10815:SF5">
    <property type="entry name" value="METHYLATED-DNA--PROTEIN-CYSTEINE METHYLTRANSFERASE"/>
    <property type="match status" value="1"/>
</dbReference>
<protein>
    <recommendedName>
        <fullName evidence="9">Methylated-DNA--protein-cysteine methyltransferase</fullName>
        <ecNumber evidence="9">2.1.1.63</ecNumber>
    </recommendedName>
    <alternativeName>
        <fullName evidence="9">6-O-methylguanine-DNA methyltransferase</fullName>
        <shortName evidence="9">MGMT</shortName>
    </alternativeName>
    <alternativeName>
        <fullName evidence="9">O-6-methylguanine-DNA-alkyltransferase</fullName>
    </alternativeName>
</protein>
<dbReference type="PROSITE" id="PS00374">
    <property type="entry name" value="MGMT"/>
    <property type="match status" value="1"/>
</dbReference>
<dbReference type="NCBIfam" id="TIGR00589">
    <property type="entry name" value="ogt"/>
    <property type="match status" value="1"/>
</dbReference>
<evidence type="ECO:0000259" key="10">
    <source>
        <dbReference type="Pfam" id="PF01035"/>
    </source>
</evidence>
<comment type="miscellaneous">
    <text evidence="9">This enzyme catalyzes only one turnover and therefore is not strictly catalytic. According to one definition, an enzyme is a biocatalyst that acts repeatedly and over many reaction cycles.</text>
</comment>
<dbReference type="GO" id="GO:0006307">
    <property type="term" value="P:DNA alkylation repair"/>
    <property type="evidence" value="ECO:0007669"/>
    <property type="project" value="UniProtKB-UniRule"/>
</dbReference>
<dbReference type="InterPro" id="IPR036631">
    <property type="entry name" value="MGMT_N_sf"/>
</dbReference>
<evidence type="ECO:0000256" key="4">
    <source>
        <dbReference type="ARBA" id="ARBA00022603"/>
    </source>
</evidence>
<evidence type="ECO:0000256" key="6">
    <source>
        <dbReference type="ARBA" id="ARBA00022763"/>
    </source>
</evidence>
<evidence type="ECO:0000259" key="11">
    <source>
        <dbReference type="Pfam" id="PF02870"/>
    </source>
</evidence>
<evidence type="ECO:0000256" key="8">
    <source>
        <dbReference type="ARBA" id="ARBA00049348"/>
    </source>
</evidence>
<proteinExistence type="inferred from homology"/>
<dbReference type="EMBL" id="VULN01000002">
    <property type="protein sequence ID" value="MSS81281.1"/>
    <property type="molecule type" value="Genomic_DNA"/>
</dbReference>
<dbReference type="OrthoDB" id="9789813at2"/>
<dbReference type="InterPro" id="IPR023546">
    <property type="entry name" value="MGMT"/>
</dbReference>
<dbReference type="InterPro" id="IPR036217">
    <property type="entry name" value="MethylDNA_cys_MeTrfase_DNAb"/>
</dbReference>
<dbReference type="CDD" id="cd06445">
    <property type="entry name" value="ATase"/>
    <property type="match status" value="1"/>
</dbReference>
<dbReference type="HAMAP" id="MF_00772">
    <property type="entry name" value="OGT"/>
    <property type="match status" value="1"/>
</dbReference>
<comment type="function">
    <text evidence="9">Involved in the cellular defense against the biological effects of O6-methylguanine (O6-MeG) and O4-methylthymine (O4-MeT) in DNA. Repairs the methylated nucleobase in DNA by stoichiometrically transferring the methyl group to a cysteine residue in the enzyme. This is a suicide reaction: the enzyme is irreversibly inactivated.</text>
</comment>
<evidence type="ECO:0000256" key="2">
    <source>
        <dbReference type="ARBA" id="ARBA00008711"/>
    </source>
</evidence>
<keyword evidence="6 9" id="KW-0227">DNA damage</keyword>
<dbReference type="Gene3D" id="1.10.10.10">
    <property type="entry name" value="Winged helix-like DNA-binding domain superfamily/Winged helix DNA-binding domain"/>
    <property type="match status" value="1"/>
</dbReference>
<dbReference type="InterPro" id="IPR036388">
    <property type="entry name" value="WH-like_DNA-bd_sf"/>
</dbReference>
<feature type="domain" description="Methylguanine DNA methyltransferase ribonuclease-like" evidence="11">
    <location>
        <begin position="7"/>
        <end position="81"/>
    </location>
</feature>
<comment type="catalytic activity">
    <reaction evidence="8 9">
        <text>a 6-O-methyl-2'-deoxyguanosine in DNA + L-cysteinyl-[protein] = S-methyl-L-cysteinyl-[protein] + a 2'-deoxyguanosine in DNA</text>
        <dbReference type="Rhea" id="RHEA:24000"/>
        <dbReference type="Rhea" id="RHEA-COMP:10131"/>
        <dbReference type="Rhea" id="RHEA-COMP:10132"/>
        <dbReference type="Rhea" id="RHEA-COMP:11367"/>
        <dbReference type="Rhea" id="RHEA-COMP:11368"/>
        <dbReference type="ChEBI" id="CHEBI:29950"/>
        <dbReference type="ChEBI" id="CHEBI:82612"/>
        <dbReference type="ChEBI" id="CHEBI:85445"/>
        <dbReference type="ChEBI" id="CHEBI:85448"/>
        <dbReference type="EC" id="2.1.1.63"/>
    </reaction>
</comment>
<keyword evidence="4 9" id="KW-0489">Methyltransferase</keyword>
<keyword evidence="3 9" id="KW-0963">Cytoplasm</keyword>
<name>A0A6N7VW15_ACIFE</name>
<dbReference type="GO" id="GO:0032259">
    <property type="term" value="P:methylation"/>
    <property type="evidence" value="ECO:0007669"/>
    <property type="project" value="UniProtKB-KW"/>
</dbReference>
<dbReference type="SUPFAM" id="SSF46767">
    <property type="entry name" value="Methylated DNA-protein cysteine methyltransferase, C-terminal domain"/>
    <property type="match status" value="1"/>
</dbReference>
<gene>
    <name evidence="12" type="ORF">FX155_01415</name>
</gene>
<comment type="similarity">
    <text evidence="2 9">Belongs to the MGMT family.</text>
</comment>
<keyword evidence="5 9" id="KW-0808">Transferase</keyword>
<dbReference type="InterPro" id="IPR001497">
    <property type="entry name" value="MethylDNA_cys_MeTrfase_AS"/>
</dbReference>
<dbReference type="EC" id="2.1.1.63" evidence="9"/>
<evidence type="ECO:0000256" key="9">
    <source>
        <dbReference type="HAMAP-Rule" id="MF_00772"/>
    </source>
</evidence>
<dbReference type="Pfam" id="PF02870">
    <property type="entry name" value="Methyltransf_1N"/>
    <property type="match status" value="1"/>
</dbReference>
<keyword evidence="7 9" id="KW-0234">DNA repair</keyword>
<dbReference type="InterPro" id="IPR008332">
    <property type="entry name" value="MethylG_MeTrfase_N"/>
</dbReference>
<evidence type="ECO:0000313" key="13">
    <source>
        <dbReference type="Proteomes" id="UP000441455"/>
    </source>
</evidence>
<dbReference type="GO" id="GO:0005737">
    <property type="term" value="C:cytoplasm"/>
    <property type="evidence" value="ECO:0007669"/>
    <property type="project" value="UniProtKB-SubCell"/>
</dbReference>
<dbReference type="Gene3D" id="3.30.160.70">
    <property type="entry name" value="Methylated DNA-protein cysteine methyltransferase domain"/>
    <property type="match status" value="1"/>
</dbReference>
<comment type="subcellular location">
    <subcellularLocation>
        <location evidence="9">Cytoplasm</location>
    </subcellularLocation>
</comment>
<dbReference type="SUPFAM" id="SSF53155">
    <property type="entry name" value="Methylated DNA-protein cysteine methyltransferase domain"/>
    <property type="match status" value="1"/>
</dbReference>
<dbReference type="FunFam" id="1.10.10.10:FF:000214">
    <property type="entry name" value="Methylated-DNA--protein-cysteine methyltransferase"/>
    <property type="match status" value="1"/>
</dbReference>
<feature type="domain" description="Methylated-DNA-[protein]-cysteine S-methyltransferase DNA binding" evidence="10">
    <location>
        <begin position="85"/>
        <end position="170"/>
    </location>
</feature>
<dbReference type="Proteomes" id="UP000441455">
    <property type="component" value="Unassembled WGS sequence"/>
</dbReference>
<evidence type="ECO:0000256" key="3">
    <source>
        <dbReference type="ARBA" id="ARBA00022490"/>
    </source>
</evidence>
<comment type="caution">
    <text evidence="12">The sequence shown here is derived from an EMBL/GenBank/DDBJ whole genome shotgun (WGS) entry which is preliminary data.</text>
</comment>
<evidence type="ECO:0000256" key="5">
    <source>
        <dbReference type="ARBA" id="ARBA00022679"/>
    </source>
</evidence>
<dbReference type="GO" id="GO:0003908">
    <property type="term" value="F:methylated-DNA-[protein]-cysteine S-methyltransferase activity"/>
    <property type="evidence" value="ECO:0007669"/>
    <property type="project" value="UniProtKB-UniRule"/>
</dbReference>
<organism evidence="12 13">
    <name type="scientific">Acidaminococcus fermentans</name>
    <dbReference type="NCBI Taxonomy" id="905"/>
    <lineage>
        <taxon>Bacteria</taxon>
        <taxon>Bacillati</taxon>
        <taxon>Bacillota</taxon>
        <taxon>Negativicutes</taxon>
        <taxon>Acidaminococcales</taxon>
        <taxon>Acidaminococcaceae</taxon>
        <taxon>Acidaminococcus</taxon>
    </lineage>
</organism>
<evidence type="ECO:0000256" key="7">
    <source>
        <dbReference type="ARBA" id="ARBA00023204"/>
    </source>
</evidence>
<evidence type="ECO:0000256" key="1">
    <source>
        <dbReference type="ARBA" id="ARBA00001286"/>
    </source>
</evidence>
<feature type="active site" description="Nucleophile; methyl group acceptor" evidence="9">
    <location>
        <position position="141"/>
    </location>
</feature>
<dbReference type="PANTHER" id="PTHR10815">
    <property type="entry name" value="METHYLATED-DNA--PROTEIN-CYSTEINE METHYLTRANSFERASE"/>
    <property type="match status" value="1"/>
</dbReference>
<dbReference type="Pfam" id="PF01035">
    <property type="entry name" value="DNA_binding_1"/>
    <property type="match status" value="1"/>
</dbReference>
<accession>A0A6N7VW15</accession>
<dbReference type="AlphaFoldDB" id="A0A6N7VW15"/>
<comment type="catalytic activity">
    <reaction evidence="1 9">
        <text>a 4-O-methyl-thymidine in DNA + L-cysteinyl-[protein] = a thymidine in DNA + S-methyl-L-cysteinyl-[protein]</text>
        <dbReference type="Rhea" id="RHEA:53428"/>
        <dbReference type="Rhea" id="RHEA-COMP:10131"/>
        <dbReference type="Rhea" id="RHEA-COMP:10132"/>
        <dbReference type="Rhea" id="RHEA-COMP:13555"/>
        <dbReference type="Rhea" id="RHEA-COMP:13556"/>
        <dbReference type="ChEBI" id="CHEBI:29950"/>
        <dbReference type="ChEBI" id="CHEBI:82612"/>
        <dbReference type="ChEBI" id="CHEBI:137386"/>
        <dbReference type="ChEBI" id="CHEBI:137387"/>
        <dbReference type="EC" id="2.1.1.63"/>
    </reaction>
</comment>
<reference evidence="12 13" key="1">
    <citation type="submission" date="2019-08" db="EMBL/GenBank/DDBJ databases">
        <title>In-depth cultivation of the pig gut microbiome towards novel bacterial diversity and tailored functional studies.</title>
        <authorList>
            <person name="Wylensek D."/>
            <person name="Hitch T.C.A."/>
            <person name="Clavel T."/>
        </authorList>
    </citation>
    <scope>NUCLEOTIDE SEQUENCE [LARGE SCALE GENOMIC DNA]</scope>
    <source>
        <strain evidence="12 13">WCA-389-WT-5B</strain>
    </source>
</reference>
<dbReference type="RefSeq" id="WP_022487960.1">
    <property type="nucleotide sequence ID" value="NZ_CALEXD010000010.1"/>
</dbReference>